<dbReference type="Proteomes" id="UP000613740">
    <property type="component" value="Unassembled WGS sequence"/>
</dbReference>
<reference evidence="2" key="1">
    <citation type="journal article" date="2020" name="bioRxiv">
        <title>Comparative genomics of Chlamydomonas.</title>
        <authorList>
            <person name="Craig R.J."/>
            <person name="Hasan A.R."/>
            <person name="Ness R.W."/>
            <person name="Keightley P.D."/>
        </authorList>
    </citation>
    <scope>NUCLEOTIDE SEQUENCE</scope>
    <source>
        <strain evidence="2">CCAP 11/173</strain>
    </source>
</reference>
<accession>A0A835WFQ7</accession>
<gene>
    <name evidence="2" type="ORF">HYH02_008590</name>
</gene>
<sequence length="563" mass="57362">MVSRKEAAAAFTAAAKALDVRGKELGALCFALSKLSVEELEVFPIDGDNEAIVEFMRSAKASAASLGVGTAVGAEELPTPKPPQEPPTSTPTQPRAAAGPASDSEAAGGTISALQVTADQIFSCVQQLHGLVLAGQQAASIIEVAASNCKSGPRDQIENLVGQFWSYAIGTHAPCCCAIVPWVPQKEFKWGRHGEDDEQTVKTATKFLRSIAPEGITVLPVQSLEWLDANVHLGRTTVHIKSSKTDYIFVPEAAWAACQQAYGAKLIDGWKLNVSRGTPTDAVVSMISSIVGLYEAKTENMLSDRLRAVRGQALLEYLAINHMRDWPANDVVVFFGDFKRHYAVHAGRKDAGNAAKSLHVAGPAPLPAVAEDTPAAAGASSPDGVMYGFIRALLGTRPASSRGEGTGSGRGGDASDTAGGTSSGSGGTASGSGAGGTSSSGAGGTASGSAGGTASGSRAGIAGGAGRRVADDSGGAGPAAASGGEEGPDGGGRADAAGSEASGSDDADEGLLEAACDNVYAQALWSVLQLPEVYESIGLEEPPAFLQPPTKEEYLASFRAYEG</sequence>
<dbReference type="AlphaFoldDB" id="A0A835WFQ7"/>
<organism evidence="2 3">
    <name type="scientific">Chlamydomonas schloesseri</name>
    <dbReference type="NCBI Taxonomy" id="2026947"/>
    <lineage>
        <taxon>Eukaryota</taxon>
        <taxon>Viridiplantae</taxon>
        <taxon>Chlorophyta</taxon>
        <taxon>core chlorophytes</taxon>
        <taxon>Chlorophyceae</taxon>
        <taxon>CS clade</taxon>
        <taxon>Chlamydomonadales</taxon>
        <taxon>Chlamydomonadaceae</taxon>
        <taxon>Chlamydomonas</taxon>
    </lineage>
</organism>
<comment type="caution">
    <text evidence="2">The sequence shown here is derived from an EMBL/GenBank/DDBJ whole genome shotgun (WGS) entry which is preliminary data.</text>
</comment>
<feature type="compositionally biased region" description="Low complexity" evidence="1">
    <location>
        <begin position="90"/>
        <end position="106"/>
    </location>
</feature>
<keyword evidence="3" id="KW-1185">Reference proteome</keyword>
<name>A0A835WFQ7_9CHLO</name>
<feature type="region of interest" description="Disordered" evidence="1">
    <location>
        <begin position="397"/>
        <end position="510"/>
    </location>
</feature>
<evidence type="ECO:0000256" key="1">
    <source>
        <dbReference type="SAM" id="MobiDB-lite"/>
    </source>
</evidence>
<feature type="region of interest" description="Disordered" evidence="1">
    <location>
        <begin position="73"/>
        <end position="106"/>
    </location>
</feature>
<proteinExistence type="predicted"/>
<protein>
    <submittedName>
        <fullName evidence="2">Uncharacterized protein</fullName>
    </submittedName>
</protein>
<evidence type="ECO:0000313" key="2">
    <source>
        <dbReference type="EMBL" id="KAG2446605.1"/>
    </source>
</evidence>
<feature type="compositionally biased region" description="Pro residues" evidence="1">
    <location>
        <begin position="79"/>
        <end position="89"/>
    </location>
</feature>
<evidence type="ECO:0000313" key="3">
    <source>
        <dbReference type="Proteomes" id="UP000613740"/>
    </source>
</evidence>
<dbReference type="OrthoDB" id="546783at2759"/>
<dbReference type="EMBL" id="JAEHOD010000026">
    <property type="protein sequence ID" value="KAG2446605.1"/>
    <property type="molecule type" value="Genomic_DNA"/>
</dbReference>
<feature type="compositionally biased region" description="Gly residues" evidence="1">
    <location>
        <begin position="421"/>
        <end position="454"/>
    </location>
</feature>